<dbReference type="InterPro" id="IPR045865">
    <property type="entry name" value="ACT-like_dom_sf"/>
</dbReference>
<dbReference type="EMBL" id="RYZH01000013">
    <property type="protein sequence ID" value="RUL88193.1"/>
    <property type="molecule type" value="Genomic_DNA"/>
</dbReference>
<dbReference type="PROSITE" id="PS51671">
    <property type="entry name" value="ACT"/>
    <property type="match status" value="1"/>
</dbReference>
<evidence type="ECO:0000313" key="2">
    <source>
        <dbReference type="EMBL" id="RUL88193.1"/>
    </source>
</evidence>
<keyword evidence="3" id="KW-1185">Reference proteome</keyword>
<dbReference type="InterPro" id="IPR002912">
    <property type="entry name" value="ACT_dom"/>
</dbReference>
<evidence type="ECO:0000313" key="3">
    <source>
        <dbReference type="Proteomes" id="UP000280296"/>
    </source>
</evidence>
<dbReference type="AlphaFoldDB" id="A0A432ML92"/>
<sequence length="178" mass="19777">MPKDFVLTLTGPDRIGLVEELTRLLFELGGNVEASRMARLGGEFAVLMLVSVPEEQSAGLDHRLDELFLEGYRITLSATQRPFPGERPDWLPFRIEVEGADDEGIIHRVARHLSQQGISIEEMETETTSAPFGGAPLFNMVARVVVPPELADRPWQEGLAAIGREMNLEIRVFPAPED</sequence>
<dbReference type="Pfam" id="PF13740">
    <property type="entry name" value="ACT_6"/>
    <property type="match status" value="1"/>
</dbReference>
<organism evidence="2 3">
    <name type="scientific">Tautonia sociabilis</name>
    <dbReference type="NCBI Taxonomy" id="2080755"/>
    <lineage>
        <taxon>Bacteria</taxon>
        <taxon>Pseudomonadati</taxon>
        <taxon>Planctomycetota</taxon>
        <taxon>Planctomycetia</taxon>
        <taxon>Isosphaerales</taxon>
        <taxon>Isosphaeraceae</taxon>
        <taxon>Tautonia</taxon>
    </lineage>
</organism>
<name>A0A432ML92_9BACT</name>
<evidence type="ECO:0000259" key="1">
    <source>
        <dbReference type="PROSITE" id="PS51671"/>
    </source>
</evidence>
<dbReference type="Proteomes" id="UP000280296">
    <property type="component" value="Unassembled WGS sequence"/>
</dbReference>
<accession>A0A432ML92</accession>
<dbReference type="OrthoDB" id="12860at2"/>
<dbReference type="InterPro" id="IPR050990">
    <property type="entry name" value="UPF0237/GcvR_regulator"/>
</dbReference>
<feature type="domain" description="ACT" evidence="1">
    <location>
        <begin position="6"/>
        <end position="81"/>
    </location>
</feature>
<protein>
    <submittedName>
        <fullName evidence="2">Transcriptional regulator</fullName>
    </submittedName>
</protein>
<gene>
    <name evidence="2" type="ORF">TsocGM_08635</name>
</gene>
<dbReference type="InterPro" id="IPR016867">
    <property type="entry name" value="GcvR"/>
</dbReference>
<dbReference type="PIRSF" id="PIRSF028103">
    <property type="entry name" value="GcvR"/>
    <property type="match status" value="1"/>
</dbReference>
<dbReference type="PANTHER" id="PTHR34875">
    <property type="entry name" value="UPF0237 PROTEIN MJ1558"/>
    <property type="match status" value="1"/>
</dbReference>
<dbReference type="SUPFAM" id="SSF55021">
    <property type="entry name" value="ACT-like"/>
    <property type="match status" value="2"/>
</dbReference>
<dbReference type="Gene3D" id="3.30.70.260">
    <property type="match status" value="2"/>
</dbReference>
<dbReference type="GO" id="GO:0006355">
    <property type="term" value="P:regulation of DNA-templated transcription"/>
    <property type="evidence" value="ECO:0007669"/>
    <property type="project" value="InterPro"/>
</dbReference>
<proteinExistence type="predicted"/>
<comment type="caution">
    <text evidence="2">The sequence shown here is derived from an EMBL/GenBank/DDBJ whole genome shotgun (WGS) entry which is preliminary data.</text>
</comment>
<dbReference type="RefSeq" id="WP_126724903.1">
    <property type="nucleotide sequence ID" value="NZ_RYZH01000013.1"/>
</dbReference>
<reference evidence="2 3" key="1">
    <citation type="submission" date="2018-12" db="EMBL/GenBank/DDBJ databases">
        <authorList>
            <person name="Toschakov S.V."/>
        </authorList>
    </citation>
    <scope>NUCLEOTIDE SEQUENCE [LARGE SCALE GENOMIC DNA]</scope>
    <source>
        <strain evidence="2 3">GM2012</strain>
    </source>
</reference>
<dbReference type="PANTHER" id="PTHR34875:SF6">
    <property type="entry name" value="UPF0237 PROTEIN MJ1558"/>
    <property type="match status" value="1"/>
</dbReference>
<reference evidence="2 3" key="2">
    <citation type="submission" date="2019-01" db="EMBL/GenBank/DDBJ databases">
        <title>Tautonia sociabilis, a novel thermotolerant planctomycete of Isosphaeraceae family, isolated from a 4000 m deep subterranean habitat.</title>
        <authorList>
            <person name="Kovaleva O.L."/>
            <person name="Elcheninov A.G."/>
            <person name="Van Heerden E."/>
            <person name="Toshchakov S.V."/>
            <person name="Novikov A."/>
            <person name="Bonch-Osmolovskaya E.A."/>
            <person name="Kublanov I.V."/>
        </authorList>
    </citation>
    <scope>NUCLEOTIDE SEQUENCE [LARGE SCALE GENOMIC DNA]</scope>
    <source>
        <strain evidence="2 3">GM2012</strain>
    </source>
</reference>